<evidence type="ECO:0000256" key="1">
    <source>
        <dbReference type="ARBA" id="ARBA00004651"/>
    </source>
</evidence>
<protein>
    <submittedName>
        <fullName evidence="11">ABC transporter permease</fullName>
    </submittedName>
</protein>
<evidence type="ECO:0000256" key="2">
    <source>
        <dbReference type="ARBA" id="ARBA00007783"/>
    </source>
</evidence>
<dbReference type="PROSITE" id="PS51012">
    <property type="entry name" value="ABC_TM2"/>
    <property type="match status" value="1"/>
</dbReference>
<reference evidence="11 12" key="1">
    <citation type="journal article" date="2016" name="Front. Microbiol.">
        <title>Comprehensive Phylogenetic Analysis of Bovine Non-aureus Staphylococci Species Based on Whole-Genome Sequencing.</title>
        <authorList>
            <person name="Naushad S."/>
            <person name="Barkema H.W."/>
            <person name="Luby C."/>
            <person name="Condas L.A."/>
            <person name="Nobrega D.B."/>
            <person name="Carson D.A."/>
            <person name="De Buck J."/>
        </authorList>
    </citation>
    <scope>NUCLEOTIDE SEQUENCE [LARGE SCALE GENOMIC DNA]</scope>
    <source>
        <strain evidence="11 12">SNUC 4337</strain>
    </source>
</reference>
<feature type="transmembrane region" description="Helical" evidence="8">
    <location>
        <begin position="300"/>
        <end position="324"/>
    </location>
</feature>
<dbReference type="InterPro" id="IPR051449">
    <property type="entry name" value="ABC-2_transporter_component"/>
</dbReference>
<evidence type="ECO:0000313" key="13">
    <source>
        <dbReference type="Proteomes" id="UP000664081"/>
    </source>
</evidence>
<dbReference type="GO" id="GO:0005886">
    <property type="term" value="C:plasma membrane"/>
    <property type="evidence" value="ECO:0007669"/>
    <property type="project" value="UniProtKB-SubCell"/>
</dbReference>
<evidence type="ECO:0000256" key="3">
    <source>
        <dbReference type="ARBA" id="ARBA00022448"/>
    </source>
</evidence>
<dbReference type="InterPro" id="IPR047817">
    <property type="entry name" value="ABC2_TM_bact-type"/>
</dbReference>
<dbReference type="GO" id="GO:0140359">
    <property type="term" value="F:ABC-type transporter activity"/>
    <property type="evidence" value="ECO:0007669"/>
    <property type="project" value="InterPro"/>
</dbReference>
<comment type="subcellular location">
    <subcellularLocation>
        <location evidence="1">Cell membrane</location>
        <topology evidence="1">Multi-pass membrane protein</topology>
    </subcellularLocation>
</comment>
<keyword evidence="7 8" id="KW-0472">Membrane</keyword>
<keyword evidence="5 8" id="KW-0812">Transmembrane</keyword>
<dbReference type="PANTHER" id="PTHR30294:SF38">
    <property type="entry name" value="TRANSPORT PERMEASE PROTEIN"/>
    <property type="match status" value="1"/>
</dbReference>
<dbReference type="Proteomes" id="UP000664081">
    <property type="component" value="Unassembled WGS sequence"/>
</dbReference>
<evidence type="ECO:0000256" key="8">
    <source>
        <dbReference type="SAM" id="Phobius"/>
    </source>
</evidence>
<keyword evidence="6 8" id="KW-1133">Transmembrane helix</keyword>
<feature type="transmembrane region" description="Helical" evidence="8">
    <location>
        <begin position="264"/>
        <end position="288"/>
    </location>
</feature>
<dbReference type="Pfam" id="PF12698">
    <property type="entry name" value="ABC2_membrane_3"/>
    <property type="match status" value="1"/>
</dbReference>
<feature type="domain" description="ABC transmembrane type-2" evidence="9">
    <location>
        <begin position="134"/>
        <end position="378"/>
    </location>
</feature>
<dbReference type="PANTHER" id="PTHR30294">
    <property type="entry name" value="MEMBRANE COMPONENT OF ABC TRANSPORTER YHHJ-RELATED"/>
    <property type="match status" value="1"/>
</dbReference>
<dbReference type="EMBL" id="PZHR01000022">
    <property type="protein sequence ID" value="PTK59413.1"/>
    <property type="molecule type" value="Genomic_DNA"/>
</dbReference>
<dbReference type="AlphaFoldDB" id="A0A2T4SBF9"/>
<keyword evidence="3" id="KW-0813">Transport</keyword>
<dbReference type="OrthoDB" id="9776218at2"/>
<evidence type="ECO:0000313" key="10">
    <source>
        <dbReference type="EMBL" id="MBO1226352.1"/>
    </source>
</evidence>
<feature type="transmembrane region" description="Helical" evidence="8">
    <location>
        <begin position="353"/>
        <end position="373"/>
    </location>
</feature>
<comment type="caution">
    <text evidence="11">The sequence shown here is derived from an EMBL/GenBank/DDBJ whole genome shotgun (WGS) entry which is preliminary data.</text>
</comment>
<evidence type="ECO:0000256" key="7">
    <source>
        <dbReference type="ARBA" id="ARBA00023136"/>
    </source>
</evidence>
<reference evidence="10 13" key="3">
    <citation type="submission" date="2021-03" db="EMBL/GenBank/DDBJ databases">
        <title>Staphylococci and Mammaliicocci in bats.</title>
        <authorList>
            <person name="Fountain K."/>
        </authorList>
    </citation>
    <scope>NUCLEOTIDE SEQUENCE [LARGE SCALE GENOMIC DNA]</scope>
    <source>
        <strain evidence="10 13">18_1_E_SW</strain>
    </source>
</reference>
<reference evidence="11" key="2">
    <citation type="submission" date="2018-03" db="EMBL/GenBank/DDBJ databases">
        <authorList>
            <person name="Keele B.F."/>
        </authorList>
    </citation>
    <scope>NUCLEOTIDE SEQUENCE</scope>
    <source>
        <strain evidence="11">SNUC 4337</strain>
    </source>
</reference>
<keyword evidence="4" id="KW-1003">Cell membrane</keyword>
<sequence length="381" mass="42841">MNAFYIAKRIFKQTIRDVRTLMLLLVAPLLILTLLYYIFTVSDNTNGVKVGLHDVPQSLVNELHGQDITTESFNNSQNIAHKIKEDNLTGFIYMENDQLEVTFANDNPTDRGVMSSANQQWLMNHNMNQMKENTESLKEALNHIKSQAANNPEMAQSLSGNEQNVGKPIGMNTHYLYGSDDATYFDMINPILIGFFVFFFTFLISGIGLLKERTSGTLERLLASPIKRSHIIYGYIMGYGMFSVIQTFVVVIYAIYVLNIAVEGSVWLVLATTILTALVALTFGILLSTFASSEFQMIQFIPLVIVPQVLFAGLIPVSSMNIGLQYLAHVMPLFYTGQAIQDVMIKGFGIQDIYIHLCILFGIFVLLLILNVLGMKRYRKV</sequence>
<organism evidence="11 12">
    <name type="scientific">Staphylococcus nepalensis</name>
    <dbReference type="NCBI Taxonomy" id="214473"/>
    <lineage>
        <taxon>Bacteria</taxon>
        <taxon>Bacillati</taxon>
        <taxon>Bacillota</taxon>
        <taxon>Bacilli</taxon>
        <taxon>Bacillales</taxon>
        <taxon>Staphylococcaceae</taxon>
        <taxon>Staphylococcus</taxon>
    </lineage>
</organism>
<evidence type="ECO:0000256" key="5">
    <source>
        <dbReference type="ARBA" id="ARBA00022692"/>
    </source>
</evidence>
<feature type="transmembrane region" description="Helical" evidence="8">
    <location>
        <begin position="187"/>
        <end position="210"/>
    </location>
</feature>
<gene>
    <name evidence="11" type="ORF">BUZ61_05760</name>
    <name evidence="10" type="ORF">J3T88_03320</name>
</gene>
<evidence type="ECO:0000256" key="6">
    <source>
        <dbReference type="ARBA" id="ARBA00022989"/>
    </source>
</evidence>
<feature type="transmembrane region" description="Helical" evidence="8">
    <location>
        <begin position="231"/>
        <end position="258"/>
    </location>
</feature>
<evidence type="ECO:0000313" key="11">
    <source>
        <dbReference type="EMBL" id="PTK59413.1"/>
    </source>
</evidence>
<evidence type="ECO:0000259" key="9">
    <source>
        <dbReference type="PROSITE" id="PS51012"/>
    </source>
</evidence>
<comment type="similarity">
    <text evidence="2">Belongs to the ABC-2 integral membrane protein family.</text>
</comment>
<dbReference type="InterPro" id="IPR013525">
    <property type="entry name" value="ABC2_TM"/>
</dbReference>
<feature type="transmembrane region" description="Helical" evidence="8">
    <location>
        <begin position="21"/>
        <end position="39"/>
    </location>
</feature>
<keyword evidence="13" id="KW-1185">Reference proteome</keyword>
<accession>A0A2T4SBF9</accession>
<name>A0A2T4SBF9_9STAP</name>
<dbReference type="Proteomes" id="UP000240400">
    <property type="component" value="Unassembled WGS sequence"/>
</dbReference>
<evidence type="ECO:0000256" key="4">
    <source>
        <dbReference type="ARBA" id="ARBA00022475"/>
    </source>
</evidence>
<evidence type="ECO:0000313" key="12">
    <source>
        <dbReference type="Proteomes" id="UP000240400"/>
    </source>
</evidence>
<dbReference type="EMBL" id="JAFNLT010000002">
    <property type="protein sequence ID" value="MBO1226352.1"/>
    <property type="molecule type" value="Genomic_DNA"/>
</dbReference>
<proteinExistence type="inferred from homology"/>
<dbReference type="RefSeq" id="WP_107644143.1">
    <property type="nucleotide sequence ID" value="NZ_CANMJG010000002.1"/>
</dbReference>